<accession>A0A4P7NC72</accession>
<organism evidence="1 2">
    <name type="scientific">Pyricularia oryzae</name>
    <name type="common">Rice blast fungus</name>
    <name type="synonym">Magnaporthe oryzae</name>
    <dbReference type="NCBI Taxonomy" id="318829"/>
    <lineage>
        <taxon>Eukaryota</taxon>
        <taxon>Fungi</taxon>
        <taxon>Dikarya</taxon>
        <taxon>Ascomycota</taxon>
        <taxon>Pezizomycotina</taxon>
        <taxon>Sordariomycetes</taxon>
        <taxon>Sordariomycetidae</taxon>
        <taxon>Magnaporthales</taxon>
        <taxon>Pyriculariaceae</taxon>
        <taxon>Pyricularia</taxon>
    </lineage>
</organism>
<gene>
    <name evidence="1" type="ORF">PoMZ_02949</name>
</gene>
<evidence type="ECO:0000313" key="2">
    <source>
        <dbReference type="Proteomes" id="UP000294847"/>
    </source>
</evidence>
<protein>
    <submittedName>
        <fullName evidence="1">Uncharacterized protein</fullName>
    </submittedName>
</protein>
<proteinExistence type="predicted"/>
<name>A0A4P7NC72_PYROR</name>
<dbReference type="EMBL" id="CP034206">
    <property type="protein sequence ID" value="QBZ58010.1"/>
    <property type="molecule type" value="Genomic_DNA"/>
</dbReference>
<dbReference type="Proteomes" id="UP000294847">
    <property type="component" value="Chromosome 3"/>
</dbReference>
<evidence type="ECO:0000313" key="1">
    <source>
        <dbReference type="EMBL" id="QBZ58010.1"/>
    </source>
</evidence>
<dbReference type="AlphaFoldDB" id="A0A4P7NC72"/>
<sequence>MASSFAPSCFSRYNNGQLSSSRQFIPREGERRKVKFRSICKI</sequence>
<reference evidence="1 2" key="1">
    <citation type="journal article" date="2019" name="Mol. Biol. Evol.">
        <title>Blast fungal genomes show frequent chromosomal changes, gene gains and losses, and effector gene turnover.</title>
        <authorList>
            <person name="Gomez Luciano L.B."/>
            <person name="Jason Tsai I."/>
            <person name="Chuma I."/>
            <person name="Tosa Y."/>
            <person name="Chen Y.H."/>
            <person name="Li J.Y."/>
            <person name="Li M.Y."/>
            <person name="Jade Lu M.Y."/>
            <person name="Nakayashiki H."/>
            <person name="Li W.H."/>
        </authorList>
    </citation>
    <scope>NUCLEOTIDE SEQUENCE [LARGE SCALE GENOMIC DNA]</scope>
    <source>
        <strain evidence="1">MZ5-1-6</strain>
    </source>
</reference>